<name>A0A542Z9G5_9MICO</name>
<dbReference type="RefSeq" id="WP_141790335.1">
    <property type="nucleotide sequence ID" value="NZ_BAAAKX010000019.1"/>
</dbReference>
<feature type="signal peptide" evidence="1">
    <location>
        <begin position="1"/>
        <end position="20"/>
    </location>
</feature>
<dbReference type="Gene3D" id="3.30.1360.200">
    <property type="match status" value="1"/>
</dbReference>
<dbReference type="Pfam" id="PF22599">
    <property type="entry name" value="SecDF_P1_head"/>
    <property type="match status" value="1"/>
</dbReference>
<feature type="chain" id="PRO_5039696230" description="SecDF P1 head subdomain domain-containing protein" evidence="1">
    <location>
        <begin position="21"/>
        <end position="175"/>
    </location>
</feature>
<dbReference type="AlphaFoldDB" id="A0A542Z9G5"/>
<evidence type="ECO:0000313" key="4">
    <source>
        <dbReference type="Proteomes" id="UP000319514"/>
    </source>
</evidence>
<proteinExistence type="predicted"/>
<dbReference type="EMBL" id="VFOQ01000002">
    <property type="protein sequence ID" value="TQL56984.1"/>
    <property type="molecule type" value="Genomic_DNA"/>
</dbReference>
<comment type="caution">
    <text evidence="3">The sequence shown here is derived from an EMBL/GenBank/DDBJ whole genome shotgun (WGS) entry which is preliminary data.</text>
</comment>
<sequence length="175" mass="17598">MSAPVPTALLAVAVAFLVTACGPGTDGAGSGSPAAQLELRLLTSVEDGPCSGPPLTSPGPGRACALSGSETYDLGPALAGVAPIRAEIHDDPLGQVLVVWLDGSDRPRLADVTRRAVGRRLAVLVQGRVLVAPEVQRPITEGQMALAVPTRLVAAQVAGALHASETSPSHAPEGP</sequence>
<feature type="domain" description="SecDF P1 head subdomain" evidence="2">
    <location>
        <begin position="96"/>
        <end position="146"/>
    </location>
</feature>
<evidence type="ECO:0000256" key="1">
    <source>
        <dbReference type="SAM" id="SignalP"/>
    </source>
</evidence>
<evidence type="ECO:0000259" key="2">
    <source>
        <dbReference type="Pfam" id="PF22599"/>
    </source>
</evidence>
<dbReference type="Proteomes" id="UP000319514">
    <property type="component" value="Unassembled WGS sequence"/>
</dbReference>
<organism evidence="3 4">
    <name type="scientific">Oryzihumus leptocrescens</name>
    <dbReference type="NCBI Taxonomy" id="297536"/>
    <lineage>
        <taxon>Bacteria</taxon>
        <taxon>Bacillati</taxon>
        <taxon>Actinomycetota</taxon>
        <taxon>Actinomycetes</taxon>
        <taxon>Micrococcales</taxon>
        <taxon>Intrasporangiaceae</taxon>
        <taxon>Oryzihumus</taxon>
    </lineage>
</organism>
<dbReference type="InterPro" id="IPR054384">
    <property type="entry name" value="SecDF_P1_head"/>
</dbReference>
<protein>
    <recommendedName>
        <fullName evidence="2">SecDF P1 head subdomain domain-containing protein</fullName>
    </recommendedName>
</protein>
<keyword evidence="4" id="KW-1185">Reference proteome</keyword>
<reference evidence="3 4" key="1">
    <citation type="submission" date="2019-06" db="EMBL/GenBank/DDBJ databases">
        <title>Sequencing the genomes of 1000 actinobacteria strains.</title>
        <authorList>
            <person name="Klenk H.-P."/>
        </authorList>
    </citation>
    <scope>NUCLEOTIDE SEQUENCE [LARGE SCALE GENOMIC DNA]</scope>
    <source>
        <strain evidence="3 4">DSM 18082</strain>
    </source>
</reference>
<evidence type="ECO:0000313" key="3">
    <source>
        <dbReference type="EMBL" id="TQL56984.1"/>
    </source>
</evidence>
<keyword evidence="1" id="KW-0732">Signal</keyword>
<gene>
    <name evidence="3" type="ORF">FB474_3752</name>
</gene>
<accession>A0A542Z9G5</accession>